<feature type="domain" description="Radical SAM core" evidence="9">
    <location>
        <begin position="163"/>
        <end position="393"/>
    </location>
</feature>
<dbReference type="GO" id="GO:0051539">
    <property type="term" value="F:4 iron, 4 sulfur cluster binding"/>
    <property type="evidence" value="ECO:0007669"/>
    <property type="project" value="UniProtKB-KW"/>
</dbReference>
<evidence type="ECO:0000256" key="3">
    <source>
        <dbReference type="ARBA" id="ARBA00022679"/>
    </source>
</evidence>
<evidence type="ECO:0000256" key="5">
    <source>
        <dbReference type="ARBA" id="ARBA00022723"/>
    </source>
</evidence>
<dbReference type="AlphaFoldDB" id="A0A941VXR1"/>
<dbReference type="InterPro" id="IPR006158">
    <property type="entry name" value="Cobalamin-bd"/>
</dbReference>
<dbReference type="SFLD" id="SFLDG01082">
    <property type="entry name" value="B12-binding_domain_containing"/>
    <property type="match status" value="1"/>
</dbReference>
<dbReference type="Pfam" id="PF04055">
    <property type="entry name" value="Radical_SAM"/>
    <property type="match status" value="1"/>
</dbReference>
<dbReference type="GO" id="GO:0031419">
    <property type="term" value="F:cobalamin binding"/>
    <property type="evidence" value="ECO:0007669"/>
    <property type="project" value="InterPro"/>
</dbReference>
<dbReference type="GO" id="GO:0003824">
    <property type="term" value="F:catalytic activity"/>
    <property type="evidence" value="ECO:0007669"/>
    <property type="project" value="InterPro"/>
</dbReference>
<dbReference type="EMBL" id="JAANXD010000001">
    <property type="protein sequence ID" value="MBS1256998.1"/>
    <property type="molecule type" value="Genomic_DNA"/>
</dbReference>
<dbReference type="InterPro" id="IPR034466">
    <property type="entry name" value="Methyltransferase_Class_B"/>
</dbReference>
<gene>
    <name evidence="10" type="ORF">MAG551_00033</name>
</gene>
<evidence type="ECO:0000259" key="9">
    <source>
        <dbReference type="PROSITE" id="PS51918"/>
    </source>
</evidence>
<feature type="domain" description="B12-binding" evidence="8">
    <location>
        <begin position="12"/>
        <end position="138"/>
    </location>
</feature>
<evidence type="ECO:0000256" key="1">
    <source>
        <dbReference type="ARBA" id="ARBA00001966"/>
    </source>
</evidence>
<proteinExistence type="predicted"/>
<keyword evidence="7" id="KW-0411">Iron-sulfur</keyword>
<keyword evidence="4" id="KW-0949">S-adenosyl-L-methionine</keyword>
<dbReference type="InterPro" id="IPR006638">
    <property type="entry name" value="Elp3/MiaA/NifB-like_rSAM"/>
</dbReference>
<keyword evidence="2" id="KW-0489">Methyltransferase</keyword>
<protein>
    <submittedName>
        <fullName evidence="10">Bacteriochlorophyllide d C-12(1)-methyltransferase</fullName>
    </submittedName>
</protein>
<dbReference type="Pfam" id="PF02310">
    <property type="entry name" value="B12-binding"/>
    <property type="match status" value="1"/>
</dbReference>
<sequence length="488" mass="55756">MRKMMLINPHPPGRHGEESISVIVQMPLNLAYIAALTPGDWEFDVIDENLELALDDNGDITFEPVDMVCITSVTYQVSRAYKIAEVCRKKGMTVVMGGIHASVVPEEASKYVDAIFIGEAETLWPQVIKDFEKGELKKKYEGGLPGLSEMKHVFPNRELLKKKYDYKFSSIVTTKGCPNYCDFCSVPTFQGKKYRERPFEDVLDEMESTDYKGLMFAEDNFYGHSKNSANRAKDLFRGMIDRGIKKDWLGFTALNISKDAEALDLMAKSGNFGFLCGIESTNEAVLEKMNKTTNLRIGADNYYDSVQKIHDHGLVVWGSIVLGADGDDKDSFKRMTDFVLQNNIDVLTFGINCPFPKTALYARLDSEKRIFRKNYPEDWKYYDTAHVVHRLVDMNLEEFIEGMQYMYDHLYAGDNLRLRFRKSLQTIGSTTHGKRNAMFGFRVGSDWIQVFEQVLENLRKLYDSGDYYQDWYKSSAVTVQSEKGVAVS</sequence>
<keyword evidence="6" id="KW-0408">Iron</keyword>
<accession>A0A941VXR1</accession>
<dbReference type="PANTHER" id="PTHR43409">
    <property type="entry name" value="ANAEROBIC MAGNESIUM-PROTOPORPHYRIN IX MONOMETHYL ESTER CYCLASE-RELATED"/>
    <property type="match status" value="1"/>
</dbReference>
<dbReference type="SMART" id="SM00729">
    <property type="entry name" value="Elp3"/>
    <property type="match status" value="1"/>
</dbReference>
<keyword evidence="3" id="KW-0808">Transferase</keyword>
<evidence type="ECO:0000256" key="6">
    <source>
        <dbReference type="ARBA" id="ARBA00023004"/>
    </source>
</evidence>
<reference evidence="10" key="1">
    <citation type="journal article" date="2021" name="ISME J.">
        <title>Fine-scale metabolic discontinuity in a stratified prokaryote microbiome of a Red Sea deep halocline.</title>
        <authorList>
            <person name="Michoud G."/>
            <person name="Ngugi D.K."/>
            <person name="Barozzi A."/>
            <person name="Merlino G."/>
            <person name="Calleja M.L."/>
            <person name="Delgado-Huertas A."/>
            <person name="Moran X.A.G."/>
            <person name="Daffonchio D."/>
        </authorList>
    </citation>
    <scope>NUCLEOTIDE SEQUENCE</scope>
    <source>
        <strain evidence="10">SuakinDeep_MAG55_1</strain>
    </source>
</reference>
<comment type="cofactor">
    <cofactor evidence="1">
        <name>[4Fe-4S] cluster</name>
        <dbReference type="ChEBI" id="CHEBI:49883"/>
    </cofactor>
</comment>
<evidence type="ECO:0000313" key="10">
    <source>
        <dbReference type="EMBL" id="MBS1256998.1"/>
    </source>
</evidence>
<evidence type="ECO:0000256" key="2">
    <source>
        <dbReference type="ARBA" id="ARBA00022603"/>
    </source>
</evidence>
<dbReference type="PROSITE" id="PS51332">
    <property type="entry name" value="B12_BINDING"/>
    <property type="match status" value="1"/>
</dbReference>
<dbReference type="Gene3D" id="3.40.50.280">
    <property type="entry name" value="Cobalamin-binding domain"/>
    <property type="match status" value="1"/>
</dbReference>
<dbReference type="SFLD" id="SFLDS00029">
    <property type="entry name" value="Radical_SAM"/>
    <property type="match status" value="1"/>
</dbReference>
<comment type="caution">
    <text evidence="10">The sequence shown here is derived from an EMBL/GenBank/DDBJ whole genome shotgun (WGS) entry which is preliminary data.</text>
</comment>
<keyword evidence="5" id="KW-0479">Metal-binding</keyword>
<dbReference type="CDD" id="cd02068">
    <property type="entry name" value="radical_SAM_B12_BD"/>
    <property type="match status" value="1"/>
</dbReference>
<dbReference type="Gene3D" id="3.80.30.20">
    <property type="entry name" value="tm_1862 like domain"/>
    <property type="match status" value="1"/>
</dbReference>
<evidence type="ECO:0000256" key="4">
    <source>
        <dbReference type="ARBA" id="ARBA00022691"/>
    </source>
</evidence>
<dbReference type="GO" id="GO:0046872">
    <property type="term" value="F:metal ion binding"/>
    <property type="evidence" value="ECO:0007669"/>
    <property type="project" value="UniProtKB-KW"/>
</dbReference>
<dbReference type="InterPro" id="IPR058240">
    <property type="entry name" value="rSAM_sf"/>
</dbReference>
<organism evidence="10 11">
    <name type="scientific">Candidatus Scalindua arabica</name>
    <dbReference type="NCBI Taxonomy" id="1127984"/>
    <lineage>
        <taxon>Bacteria</taxon>
        <taxon>Pseudomonadati</taxon>
        <taxon>Planctomycetota</taxon>
        <taxon>Candidatus Brocadiia</taxon>
        <taxon>Candidatus Brocadiales</taxon>
        <taxon>Candidatus Scalinduaceae</taxon>
        <taxon>Candidatus Scalindua</taxon>
    </lineage>
</organism>
<evidence type="ECO:0000256" key="7">
    <source>
        <dbReference type="ARBA" id="ARBA00023014"/>
    </source>
</evidence>
<evidence type="ECO:0000313" key="11">
    <source>
        <dbReference type="Proteomes" id="UP000722750"/>
    </source>
</evidence>
<evidence type="ECO:0000259" key="8">
    <source>
        <dbReference type="PROSITE" id="PS51332"/>
    </source>
</evidence>
<dbReference type="CDD" id="cd01335">
    <property type="entry name" value="Radical_SAM"/>
    <property type="match status" value="1"/>
</dbReference>
<dbReference type="GO" id="GO:0005829">
    <property type="term" value="C:cytosol"/>
    <property type="evidence" value="ECO:0007669"/>
    <property type="project" value="TreeGrafter"/>
</dbReference>
<dbReference type="SFLD" id="SFLDF00415">
    <property type="entry name" value="ladderane_biosynthesis"/>
    <property type="match status" value="1"/>
</dbReference>
<dbReference type="InterPro" id="IPR007197">
    <property type="entry name" value="rSAM"/>
</dbReference>
<dbReference type="Proteomes" id="UP000722750">
    <property type="component" value="Unassembled WGS sequence"/>
</dbReference>
<dbReference type="InterPro" id="IPR023404">
    <property type="entry name" value="rSAM_horseshoe"/>
</dbReference>
<dbReference type="SUPFAM" id="SSF102114">
    <property type="entry name" value="Radical SAM enzymes"/>
    <property type="match status" value="1"/>
</dbReference>
<name>A0A941VXR1_9BACT</name>
<dbReference type="PANTHER" id="PTHR43409:SF7">
    <property type="entry name" value="BLL1977 PROTEIN"/>
    <property type="match status" value="1"/>
</dbReference>
<dbReference type="PROSITE" id="PS51918">
    <property type="entry name" value="RADICAL_SAM"/>
    <property type="match status" value="1"/>
</dbReference>
<dbReference type="SFLD" id="SFLDG01123">
    <property type="entry name" value="methyltransferase_(Class_B)"/>
    <property type="match status" value="1"/>
</dbReference>
<dbReference type="InterPro" id="IPR051198">
    <property type="entry name" value="BchE-like"/>
</dbReference>